<accession>A0A5N6LQQ8</accession>
<keyword evidence="2" id="KW-1185">Reference proteome</keyword>
<sequence length="110" mass="12504">MGHDGSTSINDYSETVKLFKPYDGLVGALVSHVGLDLLEDCHDFWWFINFWWLINKPWVMTVQPSHTVTVTVWLGFSSTDIYGDMAWFLALECTWGSGSWSTARLSRPGL</sequence>
<evidence type="ECO:0000313" key="2">
    <source>
        <dbReference type="Proteomes" id="UP000326396"/>
    </source>
</evidence>
<gene>
    <name evidence="1" type="ORF">E3N88_40705</name>
</gene>
<dbReference type="Proteomes" id="UP000326396">
    <property type="component" value="Linkage Group LG9"/>
</dbReference>
<dbReference type="EMBL" id="SZYD01000019">
    <property type="protein sequence ID" value="KAD2393728.1"/>
    <property type="molecule type" value="Genomic_DNA"/>
</dbReference>
<organism evidence="1 2">
    <name type="scientific">Mikania micrantha</name>
    <name type="common">bitter vine</name>
    <dbReference type="NCBI Taxonomy" id="192012"/>
    <lineage>
        <taxon>Eukaryota</taxon>
        <taxon>Viridiplantae</taxon>
        <taxon>Streptophyta</taxon>
        <taxon>Embryophyta</taxon>
        <taxon>Tracheophyta</taxon>
        <taxon>Spermatophyta</taxon>
        <taxon>Magnoliopsida</taxon>
        <taxon>eudicotyledons</taxon>
        <taxon>Gunneridae</taxon>
        <taxon>Pentapetalae</taxon>
        <taxon>asterids</taxon>
        <taxon>campanulids</taxon>
        <taxon>Asterales</taxon>
        <taxon>Asteraceae</taxon>
        <taxon>Asteroideae</taxon>
        <taxon>Heliantheae alliance</taxon>
        <taxon>Eupatorieae</taxon>
        <taxon>Mikania</taxon>
    </lineage>
</organism>
<comment type="caution">
    <text evidence="1">The sequence shown here is derived from an EMBL/GenBank/DDBJ whole genome shotgun (WGS) entry which is preliminary data.</text>
</comment>
<reference evidence="1 2" key="1">
    <citation type="submission" date="2019-05" db="EMBL/GenBank/DDBJ databases">
        <title>Mikania micrantha, genome provides insights into the molecular mechanism of rapid growth.</title>
        <authorList>
            <person name="Liu B."/>
        </authorList>
    </citation>
    <scope>NUCLEOTIDE SEQUENCE [LARGE SCALE GENOMIC DNA]</scope>
    <source>
        <strain evidence="1">NLD-2019</strain>
        <tissue evidence="1">Leaf</tissue>
    </source>
</reference>
<proteinExistence type="predicted"/>
<name>A0A5N6LQQ8_9ASTR</name>
<dbReference type="AlphaFoldDB" id="A0A5N6LQQ8"/>
<protein>
    <submittedName>
        <fullName evidence="1">Uncharacterized protein</fullName>
    </submittedName>
</protein>
<evidence type="ECO:0000313" key="1">
    <source>
        <dbReference type="EMBL" id="KAD2393728.1"/>
    </source>
</evidence>